<gene>
    <name evidence="2" type="ORF">QC761_0101280</name>
</gene>
<dbReference type="Proteomes" id="UP001322138">
    <property type="component" value="Unassembled WGS sequence"/>
</dbReference>
<protein>
    <submittedName>
        <fullName evidence="2">Uncharacterized protein</fullName>
    </submittedName>
</protein>
<sequence length="150" mass="16114">MPPLLQDSLEQGVSRLSHLLNGSHPRQELNPQGPQPRDRTSVNDRLIHSVSLASSSPLSSLADDSLSILEDIGANLSQPLLIPQSVDQVEGLLRLLLHVPSGFLVTGARLGQRANDPQLADLMGKGEQVLGGSDLLDCQYMILRGKGEIL</sequence>
<dbReference type="EMBL" id="JAFFGZ010000009">
    <property type="protein sequence ID" value="KAK4638759.1"/>
    <property type="molecule type" value="Genomic_DNA"/>
</dbReference>
<reference evidence="2 3" key="1">
    <citation type="journal article" date="2023" name="bioRxiv">
        <title>High-quality genome assemblies of four members of thePodospora anserinaspecies complex.</title>
        <authorList>
            <person name="Ament-Velasquez S.L."/>
            <person name="Vogan A.A."/>
            <person name="Wallerman O."/>
            <person name="Hartmann F."/>
            <person name="Gautier V."/>
            <person name="Silar P."/>
            <person name="Giraud T."/>
            <person name="Johannesson H."/>
        </authorList>
    </citation>
    <scope>NUCLEOTIDE SEQUENCE [LARGE SCALE GENOMIC DNA]</scope>
    <source>
        <strain evidence="2 3">CBS 112042</strain>
    </source>
</reference>
<comment type="caution">
    <text evidence="2">The sequence shown here is derived from an EMBL/GenBank/DDBJ whole genome shotgun (WGS) entry which is preliminary data.</text>
</comment>
<accession>A0ABR0F6Z1</accession>
<keyword evidence="3" id="KW-1185">Reference proteome</keyword>
<organism evidence="2 3">
    <name type="scientific">Podospora bellae-mahoneyi</name>
    <dbReference type="NCBI Taxonomy" id="2093777"/>
    <lineage>
        <taxon>Eukaryota</taxon>
        <taxon>Fungi</taxon>
        <taxon>Dikarya</taxon>
        <taxon>Ascomycota</taxon>
        <taxon>Pezizomycotina</taxon>
        <taxon>Sordariomycetes</taxon>
        <taxon>Sordariomycetidae</taxon>
        <taxon>Sordariales</taxon>
        <taxon>Podosporaceae</taxon>
        <taxon>Podospora</taxon>
    </lineage>
</organism>
<dbReference type="RefSeq" id="XP_062727735.1">
    <property type="nucleotide sequence ID" value="XM_062873114.1"/>
</dbReference>
<evidence type="ECO:0000256" key="1">
    <source>
        <dbReference type="SAM" id="MobiDB-lite"/>
    </source>
</evidence>
<evidence type="ECO:0000313" key="3">
    <source>
        <dbReference type="Proteomes" id="UP001322138"/>
    </source>
</evidence>
<evidence type="ECO:0000313" key="2">
    <source>
        <dbReference type="EMBL" id="KAK4638759.1"/>
    </source>
</evidence>
<proteinExistence type="predicted"/>
<feature type="region of interest" description="Disordered" evidence="1">
    <location>
        <begin position="20"/>
        <end position="41"/>
    </location>
</feature>
<name>A0ABR0F6Z1_9PEZI</name>
<dbReference type="GeneID" id="87892496"/>